<dbReference type="EMBL" id="ANNX02000064">
    <property type="protein sequence ID" value="KYC34849.1"/>
    <property type="molecule type" value="Genomic_DNA"/>
</dbReference>
<dbReference type="GO" id="GO:0048038">
    <property type="term" value="F:quinone binding"/>
    <property type="evidence" value="ECO:0007669"/>
    <property type="project" value="UniProtKB-KW"/>
</dbReference>
<evidence type="ECO:0000256" key="9">
    <source>
        <dbReference type="ARBA" id="ARBA00023284"/>
    </source>
</evidence>
<dbReference type="InterPro" id="IPR044698">
    <property type="entry name" value="VKOR/LTO1"/>
</dbReference>
<dbReference type="SMART" id="SM00756">
    <property type="entry name" value="VKc"/>
    <property type="match status" value="1"/>
</dbReference>
<keyword evidence="6" id="KW-0560">Oxidoreductase</keyword>
<evidence type="ECO:0000259" key="11">
    <source>
        <dbReference type="SMART" id="SM00756"/>
    </source>
</evidence>
<reference evidence="12 13" key="1">
    <citation type="journal article" date="2013" name="Genome Biol. Evol.">
        <title>Genomes of Stigonematalean cyanobacteria (subsection V) and the evolution of oxygenic photosynthesis from prokaryotes to plastids.</title>
        <authorList>
            <person name="Dagan T."/>
            <person name="Roettger M."/>
            <person name="Stucken K."/>
            <person name="Landan G."/>
            <person name="Koch R."/>
            <person name="Major P."/>
            <person name="Gould S.B."/>
            <person name="Goremykin V.V."/>
            <person name="Rippka R."/>
            <person name="Tandeau de Marsac N."/>
            <person name="Gugger M."/>
            <person name="Lockhart P.J."/>
            <person name="Allen J.F."/>
            <person name="Brune I."/>
            <person name="Maus I."/>
            <person name="Puhler A."/>
            <person name="Martin W.F."/>
        </authorList>
    </citation>
    <scope>NUCLEOTIDE SEQUENCE [LARGE SCALE GENOMIC DNA]</scope>
    <source>
        <strain evidence="12 13">PCC 7110</strain>
    </source>
</reference>
<dbReference type="PANTHER" id="PTHR34573:SF1">
    <property type="entry name" value="VITAMIN K EPOXIDE REDUCTASE DOMAIN-CONTAINING PROTEIN"/>
    <property type="match status" value="1"/>
</dbReference>
<feature type="transmembrane region" description="Helical" evidence="10">
    <location>
        <begin position="161"/>
        <end position="181"/>
    </location>
</feature>
<keyword evidence="9" id="KW-0676">Redox-active center</keyword>
<organism evidence="12 13">
    <name type="scientific">Scytonema hofmannii PCC 7110</name>
    <dbReference type="NCBI Taxonomy" id="128403"/>
    <lineage>
        <taxon>Bacteria</taxon>
        <taxon>Bacillati</taxon>
        <taxon>Cyanobacteriota</taxon>
        <taxon>Cyanophyceae</taxon>
        <taxon>Nostocales</taxon>
        <taxon>Scytonemataceae</taxon>
        <taxon>Scytonema</taxon>
    </lineage>
</organism>
<evidence type="ECO:0000256" key="6">
    <source>
        <dbReference type="ARBA" id="ARBA00023002"/>
    </source>
</evidence>
<comment type="similarity">
    <text evidence="2">Belongs to the VKOR family.</text>
</comment>
<feature type="transmembrane region" description="Helical" evidence="10">
    <location>
        <begin position="128"/>
        <end position="149"/>
    </location>
</feature>
<feature type="domain" description="Vitamin K epoxide reductase" evidence="11">
    <location>
        <begin position="11"/>
        <end position="153"/>
    </location>
</feature>
<dbReference type="RefSeq" id="WP_017741030.1">
    <property type="nucleotide sequence ID" value="NZ_KQ976355.1"/>
</dbReference>
<keyword evidence="8" id="KW-1015">Disulfide bond</keyword>
<feature type="transmembrane region" description="Helical" evidence="10">
    <location>
        <begin position="59"/>
        <end position="82"/>
    </location>
</feature>
<gene>
    <name evidence="12" type="ORF">WA1_49915</name>
</gene>
<keyword evidence="4" id="KW-0874">Quinone</keyword>
<evidence type="ECO:0000313" key="12">
    <source>
        <dbReference type="EMBL" id="KYC34849.1"/>
    </source>
</evidence>
<evidence type="ECO:0000256" key="1">
    <source>
        <dbReference type="ARBA" id="ARBA00004141"/>
    </source>
</evidence>
<evidence type="ECO:0000256" key="7">
    <source>
        <dbReference type="ARBA" id="ARBA00023136"/>
    </source>
</evidence>
<dbReference type="AlphaFoldDB" id="A0A139WR07"/>
<feature type="transmembrane region" description="Helical" evidence="10">
    <location>
        <begin position="103"/>
        <end position="122"/>
    </location>
</feature>
<keyword evidence="3 10" id="KW-0812">Transmembrane</keyword>
<dbReference type="OrthoDB" id="185994at2"/>
<proteinExistence type="inferred from homology"/>
<dbReference type="GO" id="GO:0016020">
    <property type="term" value="C:membrane"/>
    <property type="evidence" value="ECO:0007669"/>
    <property type="project" value="UniProtKB-SubCell"/>
</dbReference>
<evidence type="ECO:0000256" key="2">
    <source>
        <dbReference type="ARBA" id="ARBA00006214"/>
    </source>
</evidence>
<protein>
    <recommendedName>
        <fullName evidence="11">Vitamin K epoxide reductase domain-containing protein</fullName>
    </recommendedName>
</protein>
<dbReference type="InterPro" id="IPR036249">
    <property type="entry name" value="Thioredoxin-like_sf"/>
</dbReference>
<sequence>MKRKRPIPWIYRWSRFAIAAIASLGAAITAYLTVVKLAGGSAACPVSDCDRVLSSPYATVFGLPLALFGFLAYTNMSVMAVAPWLTQPETKNKLRSKLENWTWLLLLVGATAMMIFSGYLMYLMAFEIKSLCVYCIASAVFSLSLFVLTLIGRNWEDIGQLFFTTIVVGIITLVGTVGVYANVNNPTATTQSGSVEAGYPITTISGAAEIALVQHLKLVGAKMYGAFWCPHCQNQKQLFGKEAVSQLNYVECDPKGKNGRPDLCQAANIQGFPTWEINGKFYQGEKTLQELADLSGYKGSRNFQNSPLPGH</sequence>
<dbReference type="GO" id="GO:0016491">
    <property type="term" value="F:oxidoreductase activity"/>
    <property type="evidence" value="ECO:0007669"/>
    <property type="project" value="UniProtKB-KW"/>
</dbReference>
<accession>A0A139WR07</accession>
<keyword evidence="13" id="KW-1185">Reference proteome</keyword>
<dbReference type="SUPFAM" id="SSF52833">
    <property type="entry name" value="Thioredoxin-like"/>
    <property type="match status" value="1"/>
</dbReference>
<dbReference type="Proteomes" id="UP000076925">
    <property type="component" value="Unassembled WGS sequence"/>
</dbReference>
<comment type="subcellular location">
    <subcellularLocation>
        <location evidence="1">Membrane</location>
        <topology evidence="1">Multi-pass membrane protein</topology>
    </subcellularLocation>
</comment>
<dbReference type="InterPro" id="IPR012932">
    <property type="entry name" value="VKOR"/>
</dbReference>
<evidence type="ECO:0000256" key="8">
    <source>
        <dbReference type="ARBA" id="ARBA00023157"/>
    </source>
</evidence>
<name>A0A139WR07_9CYAN</name>
<evidence type="ECO:0000313" key="13">
    <source>
        <dbReference type="Proteomes" id="UP000076925"/>
    </source>
</evidence>
<dbReference type="Gene3D" id="1.20.1440.130">
    <property type="entry name" value="VKOR domain"/>
    <property type="match status" value="1"/>
</dbReference>
<evidence type="ECO:0000256" key="5">
    <source>
        <dbReference type="ARBA" id="ARBA00022989"/>
    </source>
</evidence>
<evidence type="ECO:0000256" key="4">
    <source>
        <dbReference type="ARBA" id="ARBA00022719"/>
    </source>
</evidence>
<evidence type="ECO:0000256" key="10">
    <source>
        <dbReference type="SAM" id="Phobius"/>
    </source>
</evidence>
<dbReference type="InterPro" id="IPR038354">
    <property type="entry name" value="VKOR_sf"/>
</dbReference>
<dbReference type="PANTHER" id="PTHR34573">
    <property type="entry name" value="VKC DOMAIN-CONTAINING PROTEIN"/>
    <property type="match status" value="1"/>
</dbReference>
<evidence type="ECO:0000256" key="3">
    <source>
        <dbReference type="ARBA" id="ARBA00022692"/>
    </source>
</evidence>
<dbReference type="STRING" id="128403.WA1_49915"/>
<keyword evidence="5 10" id="KW-1133">Transmembrane helix</keyword>
<dbReference type="Gene3D" id="3.40.30.10">
    <property type="entry name" value="Glutaredoxin"/>
    <property type="match status" value="1"/>
</dbReference>
<dbReference type="Pfam" id="PF07884">
    <property type="entry name" value="VKOR"/>
    <property type="match status" value="1"/>
</dbReference>
<dbReference type="CDD" id="cd12916">
    <property type="entry name" value="VKOR_1"/>
    <property type="match status" value="1"/>
</dbReference>
<comment type="caution">
    <text evidence="12">The sequence shown here is derived from an EMBL/GenBank/DDBJ whole genome shotgun (WGS) entry which is preliminary data.</text>
</comment>
<keyword evidence="7 10" id="KW-0472">Membrane</keyword>